<organism evidence="2">
    <name type="scientific">Bacillus anthracis</name>
    <name type="common">anthrax bacterium</name>
    <dbReference type="NCBI Taxonomy" id="1392"/>
    <lineage>
        <taxon>Bacteria</taxon>
        <taxon>Bacillati</taxon>
        <taxon>Bacillota</taxon>
        <taxon>Bacilli</taxon>
        <taxon>Bacillales</taxon>
        <taxon>Bacillaceae</taxon>
        <taxon>Bacillus</taxon>
        <taxon>Bacillus cereus group</taxon>
    </lineage>
</organism>
<dbReference type="InterPro" id="IPR006528">
    <property type="entry name" value="Phage_head_morphogenesis_dom"/>
</dbReference>
<evidence type="ECO:0000259" key="1">
    <source>
        <dbReference type="Pfam" id="PF04233"/>
    </source>
</evidence>
<name>A0A640MUW3_BACAN</name>
<accession>A0A640MUW3</accession>
<reference evidence="2" key="1">
    <citation type="submission" date="2019-12" db="EMBL/GenBank/DDBJ databases">
        <title>Epidemiological and comparative genomic analysis of Bacillus anthracis isolated from northern Vietnam.</title>
        <authorList>
            <person name="Hoang T.T.H."/>
            <person name="Dang D.A."/>
            <person name="Pham M.H."/>
            <person name="Luong M.H."/>
            <person name="Tran N.D."/>
            <person name="Nguyen T.H."/>
            <person name="Nguyen T.T."/>
            <person name="Inoue S."/>
            <person name="Morikawa S."/>
            <person name="Okutani A."/>
        </authorList>
    </citation>
    <scope>NUCLEOTIDE SEQUENCE</scope>
    <source>
        <strain evidence="2">LamDB</strain>
    </source>
</reference>
<protein>
    <recommendedName>
        <fullName evidence="1">Phage head morphogenesis domain-containing protein</fullName>
    </recommendedName>
</protein>
<reference evidence="2" key="2">
    <citation type="submission" date="2019-12" db="EMBL/GenBank/DDBJ databases">
        <authorList>
            <person name="Hoang T.H.H."/>
            <person name="Okutani A."/>
        </authorList>
    </citation>
    <scope>NUCLEOTIDE SEQUENCE</scope>
    <source>
        <strain evidence="2">LamDB</strain>
    </source>
</reference>
<dbReference type="NCBIfam" id="TIGR01641">
    <property type="entry name" value="phageSPP1_gp7"/>
    <property type="match status" value="1"/>
</dbReference>
<sequence length="250" mass="28860">MKNMQRILGLTIQEVVKKADDFDVYVFRNKAKKYVKRIDFSDEANKALKLYNLTMKVSREKLLKQQLDLMVKDSTLDIQDKLENKLVEAVDREVERQAHILGEHVKIDDNEVKAVVNSNFKGVNWSTRLWQDMALVQKEVETTTSNVLLRGRHPNEYVSEFKKQTNSTTYNASRLLVTESARVQAESQKLTYLKELGEDGEYKYVAKIDKKTSKICHSLNGNVFKFKDMIPGVNAPPQKYYSTTCVKLAE</sequence>
<dbReference type="AlphaFoldDB" id="A0A640MUW3"/>
<comment type="caution">
    <text evidence="2">The sequence shown here is derived from an EMBL/GenBank/DDBJ whole genome shotgun (WGS) entry which is preliminary data.</text>
</comment>
<dbReference type="Pfam" id="PF04233">
    <property type="entry name" value="Phage_Mu_F"/>
    <property type="match status" value="1"/>
</dbReference>
<proteinExistence type="predicted"/>
<evidence type="ECO:0000313" key="2">
    <source>
        <dbReference type="EMBL" id="GEU17841.1"/>
    </source>
</evidence>
<gene>
    <name evidence="2" type="ORF">LamDB_46060</name>
</gene>
<dbReference type="EMBL" id="BLEX01000009">
    <property type="protein sequence ID" value="GEU17841.1"/>
    <property type="molecule type" value="Genomic_DNA"/>
</dbReference>
<feature type="domain" description="Phage head morphogenesis" evidence="1">
    <location>
        <begin position="139"/>
        <end position="241"/>
    </location>
</feature>